<gene>
    <name evidence="2" type="ORF">PACLA_8A086196</name>
</gene>
<accession>A0A6S7JFS5</accession>
<reference evidence="2" key="1">
    <citation type="submission" date="2020-04" db="EMBL/GenBank/DDBJ databases">
        <authorList>
            <person name="Alioto T."/>
            <person name="Alioto T."/>
            <person name="Gomez Garrido J."/>
        </authorList>
    </citation>
    <scope>NUCLEOTIDE SEQUENCE</scope>
    <source>
        <strain evidence="2">A484AB</strain>
    </source>
</reference>
<dbReference type="AlphaFoldDB" id="A0A6S7JFS5"/>
<proteinExistence type="predicted"/>
<feature type="non-terminal residue" evidence="2">
    <location>
        <position position="1"/>
    </location>
</feature>
<dbReference type="EMBL" id="CACRXK020016471">
    <property type="protein sequence ID" value="CAB4029877.1"/>
    <property type="molecule type" value="Genomic_DNA"/>
</dbReference>
<dbReference type="OrthoDB" id="5593012at2759"/>
<comment type="caution">
    <text evidence="2">The sequence shown here is derived from an EMBL/GenBank/DDBJ whole genome shotgun (WGS) entry which is preliminary data.</text>
</comment>
<feature type="compositionally biased region" description="Basic residues" evidence="1">
    <location>
        <begin position="52"/>
        <end position="68"/>
    </location>
</feature>
<sequence>MANSVSNVRRHAEQKMNLPCVDEAKLKARLIAKPQLEQNPKALKFSGLTATQRRKPNLGAYQKRKHAPKPGTASTNGRVESEEVPDKKPRQRTPIEPVTRTTSPLPSLPDNLLAQQRMFDQRSSGKRGTVTFFETPQDEFSKKNQDPLTFVEMVQSNPKIGFLYMSPAVEKSSIEYNPYNLRIVNHSEIKNSDNYYTISSEGVTHVSNNEAEFTPLKRWAKEYEDYKKMIQIKTFQKFRIWKAFAVWRKNVRTKKISTCKNRLRDNLFIVNMSLRPALLNVREMCYRISDMGLCKVEKNKTYTLDEFRQAQFDQLREVTGRLEEFRDLVKEVVRSACRAALKEAGFIPDDYLMEVESDMDGLVESHLAAVESTSSYGMYGDYEFDLYGEAPDKMTYTEQANKRSHCARLTSFIRLADYLIVNTMHALAVNSVATLLNYLEEQLQYLKDSSSPSADESTQDEAAVEMNPLFITELLVEPRSLFFSPDLEDFQEGVHEVISHFQEAVLSVHNLVPDIYFQAFTSPIINGKVEDRNVGEGPSLTM</sequence>
<feature type="compositionally biased region" description="Basic and acidic residues" evidence="1">
    <location>
        <begin position="79"/>
        <end position="88"/>
    </location>
</feature>
<name>A0A6S7JFS5_PARCT</name>
<protein>
    <submittedName>
        <fullName evidence="2">Uncharacterized protein</fullName>
    </submittedName>
</protein>
<organism evidence="2 3">
    <name type="scientific">Paramuricea clavata</name>
    <name type="common">Red gorgonian</name>
    <name type="synonym">Violescent sea-whip</name>
    <dbReference type="NCBI Taxonomy" id="317549"/>
    <lineage>
        <taxon>Eukaryota</taxon>
        <taxon>Metazoa</taxon>
        <taxon>Cnidaria</taxon>
        <taxon>Anthozoa</taxon>
        <taxon>Octocorallia</taxon>
        <taxon>Malacalcyonacea</taxon>
        <taxon>Plexauridae</taxon>
        <taxon>Paramuricea</taxon>
    </lineage>
</organism>
<evidence type="ECO:0000313" key="3">
    <source>
        <dbReference type="Proteomes" id="UP001152795"/>
    </source>
</evidence>
<dbReference type="Proteomes" id="UP001152795">
    <property type="component" value="Unassembled WGS sequence"/>
</dbReference>
<evidence type="ECO:0000313" key="2">
    <source>
        <dbReference type="EMBL" id="CAB4029877.1"/>
    </source>
</evidence>
<evidence type="ECO:0000256" key="1">
    <source>
        <dbReference type="SAM" id="MobiDB-lite"/>
    </source>
</evidence>
<feature type="region of interest" description="Disordered" evidence="1">
    <location>
        <begin position="36"/>
        <end position="141"/>
    </location>
</feature>
<keyword evidence="3" id="KW-1185">Reference proteome</keyword>